<dbReference type="Proteomes" id="UP001057998">
    <property type="component" value="Chromosome 2"/>
</dbReference>
<protein>
    <submittedName>
        <fullName evidence="3">2-oxoacid:ferredoxin oxidoreductase subunit beta</fullName>
    </submittedName>
</protein>
<dbReference type="PANTHER" id="PTHR48084:SF4">
    <property type="entry name" value="2-OXOGLUTARATE OXIDOREDUCTASE SUBUNIT KORB"/>
    <property type="match status" value="1"/>
</dbReference>
<dbReference type="Gene3D" id="3.40.50.970">
    <property type="match status" value="1"/>
</dbReference>
<dbReference type="PANTHER" id="PTHR48084">
    <property type="entry name" value="2-OXOGLUTARATE OXIDOREDUCTASE SUBUNIT KORB-RELATED"/>
    <property type="match status" value="1"/>
</dbReference>
<sequence length="333" mass="36324">MMGIEVLNRKDFVSATQIKWCRGCGDFNVLKTMQAVLAKTGRTRENSVFISGIGCSSRFPYYLNTYGFHTIHGRAPAIATGVKAVNPDLDVWVITGDGDALSIGGNHFIHAIRRNQDIKILLFNNAVYGLTKGQFSPTSSQGAVSKSSPLGSPDRALRPLALAASADATFIARTSDNDPVHMAMVLEAAANHQGTAVVEILQNCVIFNDQVHEPYNGPKSRDEHLLYLKHDKPLLFGKDQSNALVSDGFGFKVAKANDACCLVHRPTEESAAYAFALASLSYPEFPVPVGIFRQIHRPTFDHVLTEQQSVAVQKNGPGDLKALLQKNSYQRLI</sequence>
<dbReference type="CDD" id="cd03375">
    <property type="entry name" value="TPP_OGFOR"/>
    <property type="match status" value="1"/>
</dbReference>
<keyword evidence="4" id="KW-1185">Reference proteome</keyword>
<gene>
    <name evidence="3" type="ORF">NNL38_18940</name>
</gene>
<evidence type="ECO:0000313" key="3">
    <source>
        <dbReference type="EMBL" id="UTV30640.1"/>
    </source>
</evidence>
<organism evidence="3 4">
    <name type="scientific">Photobacterium atrarenae</name>
    <dbReference type="NCBI Taxonomy" id="865757"/>
    <lineage>
        <taxon>Bacteria</taxon>
        <taxon>Pseudomonadati</taxon>
        <taxon>Pseudomonadota</taxon>
        <taxon>Gammaproteobacteria</taxon>
        <taxon>Vibrionales</taxon>
        <taxon>Vibrionaceae</taxon>
        <taxon>Photobacterium</taxon>
    </lineage>
</organism>
<dbReference type="InterPro" id="IPR051457">
    <property type="entry name" value="2-oxoacid:Fd_oxidoreductase"/>
</dbReference>
<dbReference type="InterPro" id="IPR011766">
    <property type="entry name" value="TPP_enzyme_TPP-bd"/>
</dbReference>
<evidence type="ECO:0000259" key="2">
    <source>
        <dbReference type="Pfam" id="PF02775"/>
    </source>
</evidence>
<evidence type="ECO:0000256" key="1">
    <source>
        <dbReference type="ARBA" id="ARBA00023002"/>
    </source>
</evidence>
<reference evidence="3" key="1">
    <citation type="submission" date="2022-07" db="EMBL/GenBank/DDBJ databases">
        <title>Genome sequencing of Photobacterium atrarenae GJH2-4.</title>
        <authorList>
            <person name="Park S.-J."/>
        </authorList>
    </citation>
    <scope>NUCLEOTIDE SEQUENCE</scope>
    <source>
        <strain evidence="3">GJH2-4</strain>
    </source>
</reference>
<accession>A0ABY5GPB6</accession>
<dbReference type="EMBL" id="CP101509">
    <property type="protein sequence ID" value="UTV30640.1"/>
    <property type="molecule type" value="Genomic_DNA"/>
</dbReference>
<dbReference type="InterPro" id="IPR029061">
    <property type="entry name" value="THDP-binding"/>
</dbReference>
<keyword evidence="1" id="KW-0560">Oxidoreductase</keyword>
<feature type="domain" description="Thiamine pyrophosphate enzyme TPP-binding" evidence="2">
    <location>
        <begin position="53"/>
        <end position="200"/>
    </location>
</feature>
<evidence type="ECO:0000313" key="4">
    <source>
        <dbReference type="Proteomes" id="UP001057998"/>
    </source>
</evidence>
<dbReference type="SUPFAM" id="SSF52518">
    <property type="entry name" value="Thiamin diphosphate-binding fold (THDP-binding)"/>
    <property type="match status" value="1"/>
</dbReference>
<proteinExistence type="predicted"/>
<name>A0ABY5GPB6_9GAMM</name>
<dbReference type="Pfam" id="PF02775">
    <property type="entry name" value="TPP_enzyme_C"/>
    <property type="match status" value="1"/>
</dbReference>
<dbReference type="RefSeq" id="WP_255392002.1">
    <property type="nucleotide sequence ID" value="NZ_CP101509.1"/>
</dbReference>